<evidence type="ECO:0000256" key="5">
    <source>
        <dbReference type="ARBA" id="ARBA00022605"/>
    </source>
</evidence>
<evidence type="ECO:0000256" key="8">
    <source>
        <dbReference type="ARBA" id="ARBA00023315"/>
    </source>
</evidence>
<keyword evidence="7" id="KW-0677">Repeat</keyword>
<evidence type="ECO:0000256" key="4">
    <source>
        <dbReference type="ARBA" id="ARBA00018522"/>
    </source>
</evidence>
<dbReference type="Gene3D" id="1.10.3130.10">
    <property type="entry name" value="serine acetyltransferase, domain 1"/>
    <property type="match status" value="1"/>
</dbReference>
<comment type="pathway">
    <text evidence="1">Amino-acid biosynthesis; L-cysteine biosynthesis; L-cysteine from L-serine: step 1/2.</text>
</comment>
<dbReference type="InterPro" id="IPR001451">
    <property type="entry name" value="Hexapep"/>
</dbReference>
<evidence type="ECO:0000256" key="2">
    <source>
        <dbReference type="ARBA" id="ARBA00007274"/>
    </source>
</evidence>
<dbReference type="EC" id="2.3.1.30" evidence="3"/>
<keyword evidence="5" id="KW-0028">Amino-acid biosynthesis</keyword>
<dbReference type="SUPFAM" id="SSF51161">
    <property type="entry name" value="Trimeric LpxA-like enzymes"/>
    <property type="match status" value="1"/>
</dbReference>
<keyword evidence="6" id="KW-0808">Transferase</keyword>
<evidence type="ECO:0000256" key="3">
    <source>
        <dbReference type="ARBA" id="ARBA00013266"/>
    </source>
</evidence>
<evidence type="ECO:0000313" key="12">
    <source>
        <dbReference type="Proteomes" id="UP001172082"/>
    </source>
</evidence>
<dbReference type="PANTHER" id="PTHR42811">
    <property type="entry name" value="SERINE ACETYLTRANSFERASE"/>
    <property type="match status" value="1"/>
</dbReference>
<dbReference type="CDD" id="cd03354">
    <property type="entry name" value="LbH_SAT"/>
    <property type="match status" value="1"/>
</dbReference>
<evidence type="ECO:0000256" key="9">
    <source>
        <dbReference type="ARBA" id="ARBA00049486"/>
    </source>
</evidence>
<evidence type="ECO:0000256" key="6">
    <source>
        <dbReference type="ARBA" id="ARBA00022679"/>
    </source>
</evidence>
<organism evidence="11 12">
    <name type="scientific">Splendidivirga corallicola</name>
    <dbReference type="NCBI Taxonomy" id="3051826"/>
    <lineage>
        <taxon>Bacteria</taxon>
        <taxon>Pseudomonadati</taxon>
        <taxon>Bacteroidota</taxon>
        <taxon>Cytophagia</taxon>
        <taxon>Cytophagales</taxon>
        <taxon>Splendidivirgaceae</taxon>
        <taxon>Splendidivirga</taxon>
    </lineage>
</organism>
<dbReference type="NCBIfam" id="NF041874">
    <property type="entry name" value="EPS_EpsC"/>
    <property type="match status" value="1"/>
</dbReference>
<sequence length="245" mass="26638">MMDLWNKIRTEATGIWKEPMMAGTVEAFVLDHATFEDALLYLLSYKLQDENTSQLEIMEELEKVAGQYPIIFKYALEDLETSFRRDYAQKRYADVLLFSNGFVAIQSQRFAHWYFNNGKVATAKFIQSSVLKNFGIDIHPGACLGKGLVFDHGTGIVIGETSVIEDGVFMFHNVTLGGTGKGDGDRHPKIGKNVLIGAGATLLGNIHIGEGANIAAGAMVLKDVPEGKTVAGVPAKIVGEAGQVQ</sequence>
<keyword evidence="12" id="KW-1185">Reference proteome</keyword>
<comment type="caution">
    <text evidence="11">The sequence shown here is derived from an EMBL/GenBank/DDBJ whole genome shotgun (WGS) entry which is preliminary data.</text>
</comment>
<dbReference type="SMART" id="SM00971">
    <property type="entry name" value="SATase_N"/>
    <property type="match status" value="1"/>
</dbReference>
<accession>A0ABT8KQT5</accession>
<dbReference type="Pfam" id="PF06426">
    <property type="entry name" value="SATase_N"/>
    <property type="match status" value="1"/>
</dbReference>
<dbReference type="Proteomes" id="UP001172082">
    <property type="component" value="Unassembled WGS sequence"/>
</dbReference>
<evidence type="ECO:0000256" key="1">
    <source>
        <dbReference type="ARBA" id="ARBA00004876"/>
    </source>
</evidence>
<dbReference type="PROSITE" id="PS00101">
    <property type="entry name" value="HEXAPEP_TRANSFERASES"/>
    <property type="match status" value="1"/>
</dbReference>
<gene>
    <name evidence="11" type="ORF">QQ008_10865</name>
</gene>
<dbReference type="InterPro" id="IPR010493">
    <property type="entry name" value="Ser_AcTrfase_N"/>
</dbReference>
<dbReference type="InterPro" id="IPR053376">
    <property type="entry name" value="Serine_acetyltransferase"/>
</dbReference>
<reference evidence="11" key="1">
    <citation type="submission" date="2023-06" db="EMBL/GenBank/DDBJ databases">
        <title>Genomic of Parafulvivirga corallium.</title>
        <authorList>
            <person name="Wang G."/>
        </authorList>
    </citation>
    <scope>NUCLEOTIDE SEQUENCE</scope>
    <source>
        <strain evidence="11">BMA10</strain>
    </source>
</reference>
<comment type="catalytic activity">
    <reaction evidence="9">
        <text>L-serine + acetyl-CoA = O-acetyl-L-serine + CoA</text>
        <dbReference type="Rhea" id="RHEA:24560"/>
        <dbReference type="ChEBI" id="CHEBI:33384"/>
        <dbReference type="ChEBI" id="CHEBI:57287"/>
        <dbReference type="ChEBI" id="CHEBI:57288"/>
        <dbReference type="ChEBI" id="CHEBI:58340"/>
        <dbReference type="EC" id="2.3.1.30"/>
    </reaction>
</comment>
<protein>
    <recommendedName>
        <fullName evidence="4">Serine acetyltransferase</fullName>
        <ecNumber evidence="3">2.3.1.30</ecNumber>
    </recommendedName>
</protein>
<dbReference type="EMBL" id="JAUJEA010000003">
    <property type="protein sequence ID" value="MDN5201870.1"/>
    <property type="molecule type" value="Genomic_DNA"/>
</dbReference>
<dbReference type="Pfam" id="PF00132">
    <property type="entry name" value="Hexapep"/>
    <property type="match status" value="1"/>
</dbReference>
<evidence type="ECO:0000313" key="11">
    <source>
        <dbReference type="EMBL" id="MDN5201870.1"/>
    </source>
</evidence>
<dbReference type="RefSeq" id="WP_346751894.1">
    <property type="nucleotide sequence ID" value="NZ_JAUJEA010000003.1"/>
</dbReference>
<feature type="domain" description="Serine acetyltransferase N-terminal" evidence="10">
    <location>
        <begin position="4"/>
        <end position="107"/>
    </location>
</feature>
<keyword evidence="8" id="KW-0012">Acyltransferase</keyword>
<dbReference type="InterPro" id="IPR018357">
    <property type="entry name" value="Hexapep_transf_CS"/>
</dbReference>
<dbReference type="InterPro" id="IPR011004">
    <property type="entry name" value="Trimer_LpxA-like_sf"/>
</dbReference>
<dbReference type="InterPro" id="IPR045304">
    <property type="entry name" value="LbH_SAT"/>
</dbReference>
<evidence type="ECO:0000259" key="10">
    <source>
        <dbReference type="SMART" id="SM00971"/>
    </source>
</evidence>
<evidence type="ECO:0000256" key="7">
    <source>
        <dbReference type="ARBA" id="ARBA00022737"/>
    </source>
</evidence>
<comment type="similarity">
    <text evidence="2">Belongs to the transferase hexapeptide repeat family.</text>
</comment>
<dbReference type="InterPro" id="IPR042122">
    <property type="entry name" value="Ser_AcTrfase_N_sf"/>
</dbReference>
<name>A0ABT8KQT5_9BACT</name>
<dbReference type="Gene3D" id="2.160.10.10">
    <property type="entry name" value="Hexapeptide repeat proteins"/>
    <property type="match status" value="1"/>
</dbReference>
<proteinExistence type="inferred from homology"/>